<dbReference type="Gene3D" id="3.40.50.1820">
    <property type="entry name" value="alpha/beta hydrolase"/>
    <property type="match status" value="1"/>
</dbReference>
<feature type="domain" description="AB hydrolase-1" evidence="1">
    <location>
        <begin position="6"/>
        <end position="224"/>
    </location>
</feature>
<reference evidence="2 3" key="1">
    <citation type="submission" date="2016-07" db="EMBL/GenBank/DDBJ databases">
        <title>Draft Genome Sequence of Methylobrevis pamukkalensis PK2.</title>
        <authorList>
            <person name="Vasilenko O.V."/>
            <person name="Doronina N.V."/>
            <person name="Shmareva M.N."/>
            <person name="Tarlachkov S.V."/>
            <person name="Mustakhimov I."/>
            <person name="Trotsenko Y.A."/>
        </authorList>
    </citation>
    <scope>NUCLEOTIDE SEQUENCE [LARGE SCALE GENOMIC DNA]</scope>
    <source>
        <strain evidence="2 3">PK2</strain>
    </source>
</reference>
<dbReference type="PANTHER" id="PTHR43433">
    <property type="entry name" value="HYDROLASE, ALPHA/BETA FOLD FAMILY PROTEIN"/>
    <property type="match status" value="1"/>
</dbReference>
<gene>
    <name evidence="2" type="primary">bpoC</name>
    <name evidence="2" type="ORF">A6302_00927</name>
</gene>
<dbReference type="EMBL" id="MCRJ01000014">
    <property type="protein sequence ID" value="ODN71784.1"/>
    <property type="molecule type" value="Genomic_DNA"/>
</dbReference>
<evidence type="ECO:0000313" key="3">
    <source>
        <dbReference type="Proteomes" id="UP000094622"/>
    </source>
</evidence>
<dbReference type="PANTHER" id="PTHR43433:SF4">
    <property type="entry name" value="NON-HEME CHLOROPEROXIDASE-RELATED"/>
    <property type="match status" value="1"/>
</dbReference>
<protein>
    <submittedName>
        <fullName evidence="2">Putative non-heme bromoperoxidase BpoC</fullName>
        <ecNumber evidence="2">1.11.1.18</ecNumber>
    </submittedName>
</protein>
<dbReference type="InterPro" id="IPR000073">
    <property type="entry name" value="AB_hydrolase_1"/>
</dbReference>
<dbReference type="EC" id="1.11.1.18" evidence="2"/>
<dbReference type="GO" id="GO:0019806">
    <property type="term" value="F:bromide peroxidase activity"/>
    <property type="evidence" value="ECO:0007669"/>
    <property type="project" value="UniProtKB-EC"/>
</dbReference>
<dbReference type="InterPro" id="IPR029058">
    <property type="entry name" value="AB_hydrolase_fold"/>
</dbReference>
<organism evidence="2 3">
    <name type="scientific">Methylobrevis pamukkalensis</name>
    <dbReference type="NCBI Taxonomy" id="1439726"/>
    <lineage>
        <taxon>Bacteria</taxon>
        <taxon>Pseudomonadati</taxon>
        <taxon>Pseudomonadota</taxon>
        <taxon>Alphaproteobacteria</taxon>
        <taxon>Hyphomicrobiales</taxon>
        <taxon>Pleomorphomonadaceae</taxon>
        <taxon>Methylobrevis</taxon>
    </lineage>
</organism>
<keyword evidence="3" id="KW-1185">Reference proteome</keyword>
<keyword evidence="2" id="KW-0560">Oxidoreductase</keyword>
<dbReference type="SUPFAM" id="SSF53474">
    <property type="entry name" value="alpha/beta-Hydrolases"/>
    <property type="match status" value="1"/>
</dbReference>
<dbReference type="OrthoDB" id="5491135at2"/>
<dbReference type="Pfam" id="PF12697">
    <property type="entry name" value="Abhydrolase_6"/>
    <property type="match status" value="1"/>
</dbReference>
<name>A0A1E3H640_9HYPH</name>
<dbReference type="AlphaFoldDB" id="A0A1E3H640"/>
<comment type="caution">
    <text evidence="2">The sequence shown here is derived from an EMBL/GenBank/DDBJ whole genome shotgun (WGS) entry which is preliminary data.</text>
</comment>
<dbReference type="PRINTS" id="PR00111">
    <property type="entry name" value="ABHYDROLASE"/>
</dbReference>
<dbReference type="PATRIC" id="fig|1439726.3.peg.969"/>
<dbReference type="InterPro" id="IPR050471">
    <property type="entry name" value="AB_hydrolase"/>
</dbReference>
<sequence length="239" mass="25366">MSRDPVVLVPGLNCTGALFAAQTARLAPSRQVLVADHTRDDTLAGLAESVLSAAPERFALAGLSMGGYLAFEILRRAPERVTRLMLLDTSARADTEEATERRRRLIALTRKGGFAEIPGLQMPTLLGQRALADPDTVALVRAMAMEIGPDAFIRQQSAILGRPDSRPDLAGIACPVLVVAGAEDQITPPDIAREMADGLPDARLEIVGGAGHLSTIEAPERLADLLEAFLDEGSGATRR</sequence>
<evidence type="ECO:0000259" key="1">
    <source>
        <dbReference type="Pfam" id="PF12697"/>
    </source>
</evidence>
<accession>A0A1E3H640</accession>
<keyword evidence="2" id="KW-0575">Peroxidase</keyword>
<evidence type="ECO:0000313" key="2">
    <source>
        <dbReference type="EMBL" id="ODN71784.1"/>
    </source>
</evidence>
<dbReference type="RefSeq" id="WP_069305978.1">
    <property type="nucleotide sequence ID" value="NZ_MCRJ01000014.1"/>
</dbReference>
<dbReference type="Proteomes" id="UP000094622">
    <property type="component" value="Unassembled WGS sequence"/>
</dbReference>
<proteinExistence type="predicted"/>